<comment type="caution">
    <text evidence="3">The sequence shown here is derived from an EMBL/GenBank/DDBJ whole genome shotgun (WGS) entry which is preliminary data.</text>
</comment>
<reference evidence="3" key="1">
    <citation type="submission" date="2021-03" db="EMBL/GenBank/DDBJ databases">
        <authorList>
            <person name="Tran Van P."/>
        </authorList>
    </citation>
    <scope>NUCLEOTIDE SEQUENCE</scope>
</reference>
<feature type="region of interest" description="Disordered" evidence="2">
    <location>
        <begin position="20"/>
        <end position="57"/>
    </location>
</feature>
<sequence length="213" mass="24215">HKRTSLYFVSRVVNEPVESQPLTNITQLESSEKGSGDAEQEASKPLSDDAEVASPPQSKLWSQDKFLKEYRKFNLDLAPKLLFARGSLVELLISSNIARYAEFRSVTRVLTWLEDRLELVPCSRADVFSTHHISVVEKRMLMKLMATCVEPGSSDKEFEEKFPDASILGKTPLYVLVQRFHEIVSVKDRPRSDRPSVLTPELTKLVQQTLQHS</sequence>
<accession>A0ABN7P228</accession>
<feature type="non-terminal residue" evidence="3">
    <location>
        <position position="213"/>
    </location>
</feature>
<dbReference type="Gene3D" id="3.30.519.10">
    <property type="entry name" value="Guanine Nucleotide Dissociation Inhibitor, domain 2"/>
    <property type="match status" value="1"/>
</dbReference>
<organism evidence="3 4">
    <name type="scientific">Timema podura</name>
    <name type="common">Walking stick</name>
    <dbReference type="NCBI Taxonomy" id="61482"/>
    <lineage>
        <taxon>Eukaryota</taxon>
        <taxon>Metazoa</taxon>
        <taxon>Ecdysozoa</taxon>
        <taxon>Arthropoda</taxon>
        <taxon>Hexapoda</taxon>
        <taxon>Insecta</taxon>
        <taxon>Pterygota</taxon>
        <taxon>Neoptera</taxon>
        <taxon>Polyneoptera</taxon>
        <taxon>Phasmatodea</taxon>
        <taxon>Timematodea</taxon>
        <taxon>Timematoidea</taxon>
        <taxon>Timematidae</taxon>
        <taxon>Timema</taxon>
    </lineage>
</organism>
<dbReference type="PANTHER" id="PTHR11787:SF4">
    <property type="entry name" value="CHM, RAB ESCORT PROTEIN 1"/>
    <property type="match status" value="1"/>
</dbReference>
<dbReference type="Pfam" id="PF00996">
    <property type="entry name" value="GDI"/>
    <property type="match status" value="1"/>
</dbReference>
<dbReference type="PRINTS" id="PR00891">
    <property type="entry name" value="RABGDIREP"/>
</dbReference>
<dbReference type="Proteomes" id="UP001153148">
    <property type="component" value="Unassembled WGS sequence"/>
</dbReference>
<name>A0ABN7P228_TIMPD</name>
<dbReference type="SUPFAM" id="SSF51905">
    <property type="entry name" value="FAD/NAD(P)-binding domain"/>
    <property type="match status" value="1"/>
</dbReference>
<comment type="similarity">
    <text evidence="1">Belongs to the Rab GDI family.</text>
</comment>
<gene>
    <name evidence="3" type="ORF">TPAB3V08_LOCUS8816</name>
</gene>
<dbReference type="EMBL" id="CAJPIN010017548">
    <property type="protein sequence ID" value="CAG2061863.1"/>
    <property type="molecule type" value="Genomic_DNA"/>
</dbReference>
<evidence type="ECO:0000256" key="1">
    <source>
        <dbReference type="ARBA" id="ARBA00005593"/>
    </source>
</evidence>
<keyword evidence="4" id="KW-1185">Reference proteome</keyword>
<proteinExistence type="inferred from homology"/>
<feature type="compositionally biased region" description="Polar residues" evidence="2">
    <location>
        <begin position="20"/>
        <end position="29"/>
    </location>
</feature>
<evidence type="ECO:0000256" key="2">
    <source>
        <dbReference type="SAM" id="MobiDB-lite"/>
    </source>
</evidence>
<feature type="non-terminal residue" evidence="3">
    <location>
        <position position="1"/>
    </location>
</feature>
<evidence type="ECO:0000313" key="3">
    <source>
        <dbReference type="EMBL" id="CAG2061863.1"/>
    </source>
</evidence>
<dbReference type="InterPro" id="IPR018203">
    <property type="entry name" value="GDP_dissociation_inhibitor"/>
</dbReference>
<dbReference type="InterPro" id="IPR036188">
    <property type="entry name" value="FAD/NAD-bd_sf"/>
</dbReference>
<protein>
    <submittedName>
        <fullName evidence="3">Uncharacterized protein</fullName>
    </submittedName>
</protein>
<dbReference type="PANTHER" id="PTHR11787">
    <property type="entry name" value="RAB GDP-DISSOCIATION INHIBITOR"/>
    <property type="match status" value="1"/>
</dbReference>
<evidence type="ECO:0000313" key="4">
    <source>
        <dbReference type="Proteomes" id="UP001153148"/>
    </source>
</evidence>